<feature type="signal peptide" evidence="1">
    <location>
        <begin position="1"/>
        <end position="17"/>
    </location>
</feature>
<dbReference type="EMBL" id="QAOT01000003">
    <property type="protein sequence ID" value="PTR19900.1"/>
    <property type="molecule type" value="Genomic_DNA"/>
</dbReference>
<accession>A0A2T5KBW0</accession>
<dbReference type="RefSeq" id="WP_108220316.1">
    <property type="nucleotide sequence ID" value="NZ_CP090021.1"/>
</dbReference>
<keyword evidence="3" id="KW-1185">Reference proteome</keyword>
<evidence type="ECO:0000313" key="2">
    <source>
        <dbReference type="EMBL" id="PTR19900.1"/>
    </source>
</evidence>
<reference evidence="2 3" key="1">
    <citation type="submission" date="2018-04" db="EMBL/GenBank/DDBJ databases">
        <title>Genomic Encyclopedia of Type Strains, Phase III (KMG-III): the genomes of soil and plant-associated and newly described type strains.</title>
        <authorList>
            <person name="Whitman W."/>
        </authorList>
    </citation>
    <scope>NUCLEOTIDE SEQUENCE [LARGE SCALE GENOMIC DNA]</scope>
    <source>
        <strain evidence="2 3">KA25</strain>
    </source>
</reference>
<dbReference type="Proteomes" id="UP000244060">
    <property type="component" value="Unassembled WGS sequence"/>
</dbReference>
<evidence type="ECO:0000313" key="3">
    <source>
        <dbReference type="Proteomes" id="UP000244060"/>
    </source>
</evidence>
<keyword evidence="1" id="KW-0732">Signal</keyword>
<proteinExistence type="predicted"/>
<evidence type="ECO:0008006" key="4">
    <source>
        <dbReference type="Google" id="ProtNLM"/>
    </source>
</evidence>
<feature type="chain" id="PRO_5015605614" description="DUF3617 family protein" evidence="1">
    <location>
        <begin position="18"/>
        <end position="124"/>
    </location>
</feature>
<comment type="caution">
    <text evidence="2">The sequence shown here is derived from an EMBL/GenBank/DDBJ whole genome shotgun (WGS) entry which is preliminary data.</text>
</comment>
<evidence type="ECO:0000256" key="1">
    <source>
        <dbReference type="SAM" id="SignalP"/>
    </source>
</evidence>
<protein>
    <recommendedName>
        <fullName evidence="4">DUF3617 family protein</fullName>
    </recommendedName>
</protein>
<dbReference type="OrthoDB" id="6164713at2"/>
<gene>
    <name evidence="2" type="ORF">C8J28_10324</name>
</gene>
<name>A0A2T5KBW0_9RHOB</name>
<dbReference type="AlphaFoldDB" id="A0A2T5KBW0"/>
<organism evidence="2 3">
    <name type="scientific">Cereibacter azotoformans</name>
    <dbReference type="NCBI Taxonomy" id="43057"/>
    <lineage>
        <taxon>Bacteria</taxon>
        <taxon>Pseudomonadati</taxon>
        <taxon>Pseudomonadota</taxon>
        <taxon>Alphaproteobacteria</taxon>
        <taxon>Rhodobacterales</taxon>
        <taxon>Paracoccaceae</taxon>
        <taxon>Cereibacter</taxon>
    </lineage>
</organism>
<sequence>MLRPTLVLLCLAMPALADESPWLGDWAADPDWCAQAGRTGEVPEAPIRITDSELLGYENRCRITETDPLQILPGAELVLECVAEGESFADARLLVIDAADSMLMLVPGAEPLRLSRCPDGAAAE</sequence>